<dbReference type="GO" id="GO:0001734">
    <property type="term" value="F:mRNA m(6)A methyltransferase activity"/>
    <property type="evidence" value="ECO:0007669"/>
    <property type="project" value="UniProtKB-EC"/>
</dbReference>
<dbReference type="SUPFAM" id="SSF53335">
    <property type="entry name" value="S-adenosyl-L-methionine-dependent methyltransferases"/>
    <property type="match status" value="1"/>
</dbReference>
<comment type="similarity">
    <text evidence="6">Belongs to the MT-A70-like family.</text>
</comment>
<keyword evidence="2" id="KW-0489">Methyltransferase</keyword>
<protein>
    <recommendedName>
        <fullName evidence="1">mRNA m(6)A methyltransferase</fullName>
        <ecNumber evidence="1">2.1.1.348</ecNumber>
    </recommendedName>
</protein>
<proteinExistence type="inferred from homology"/>
<evidence type="ECO:0000256" key="6">
    <source>
        <dbReference type="PROSITE-ProRule" id="PRU00489"/>
    </source>
</evidence>
<dbReference type="AlphaFoldDB" id="A0A2W1B7T4"/>
<dbReference type="PANTHER" id="PTHR12829">
    <property type="entry name" value="N6-ADENOSINE-METHYLTRANSFERASE"/>
    <property type="match status" value="1"/>
</dbReference>
<reference evidence="7 8" key="1">
    <citation type="journal article" date="2017" name="BMC Biol.">
        <title>Genomic innovations, transcriptional plasticity and gene loss underlying the evolution and divergence of two highly polyphagous and invasive Helicoverpa pest species.</title>
        <authorList>
            <person name="Pearce S.L."/>
            <person name="Clarke D.F."/>
            <person name="East P.D."/>
            <person name="Elfekih S."/>
            <person name="Gordon K.H."/>
            <person name="Jermiin L.S."/>
            <person name="McGaughran A."/>
            <person name="Oakeshott J.G."/>
            <person name="Papanikolaou A."/>
            <person name="Perera O.P."/>
            <person name="Rane R.V."/>
            <person name="Richards S."/>
            <person name="Tay W.T."/>
            <person name="Walsh T.K."/>
            <person name="Anderson A."/>
            <person name="Anderson C.J."/>
            <person name="Asgari S."/>
            <person name="Board P.G."/>
            <person name="Bretschneider A."/>
            <person name="Campbell P.M."/>
            <person name="Chertemps T."/>
            <person name="Christeller J.T."/>
            <person name="Coppin C.W."/>
            <person name="Downes S.J."/>
            <person name="Duan G."/>
            <person name="Farnsworth C.A."/>
            <person name="Good R.T."/>
            <person name="Han L.B."/>
            <person name="Han Y.C."/>
            <person name="Hatje K."/>
            <person name="Horne I."/>
            <person name="Huang Y.P."/>
            <person name="Hughes D.S."/>
            <person name="Jacquin-Joly E."/>
            <person name="James W."/>
            <person name="Jhangiani S."/>
            <person name="Kollmar M."/>
            <person name="Kuwar S.S."/>
            <person name="Li S."/>
            <person name="Liu N.Y."/>
            <person name="Maibeche M.T."/>
            <person name="Miller J.R."/>
            <person name="Montagne N."/>
            <person name="Perry T."/>
            <person name="Qu J."/>
            <person name="Song S.V."/>
            <person name="Sutton G.G."/>
            <person name="Vogel H."/>
            <person name="Walenz B.P."/>
            <person name="Xu W."/>
            <person name="Zhang H.J."/>
            <person name="Zou Z."/>
            <person name="Batterham P."/>
            <person name="Edwards O.R."/>
            <person name="Feyereisen R."/>
            <person name="Gibbs R.A."/>
            <person name="Heckel D.G."/>
            <person name="McGrath A."/>
            <person name="Robin C."/>
            <person name="Scherer S.E."/>
            <person name="Worley K.C."/>
            <person name="Wu Y.D."/>
        </authorList>
    </citation>
    <scope>NUCLEOTIDE SEQUENCE [LARGE SCALE GENOMIC DNA]</scope>
    <source>
        <strain evidence="7">Harm_GR_Male_#8</strain>
        <tissue evidence="7">Whole organism</tissue>
    </source>
</reference>
<keyword evidence="4" id="KW-0949">S-adenosyl-L-methionine</keyword>
<evidence type="ECO:0000256" key="1">
    <source>
        <dbReference type="ARBA" id="ARBA00012160"/>
    </source>
</evidence>
<dbReference type="EC" id="2.1.1.348" evidence="1"/>
<dbReference type="EMBL" id="KZ150239">
    <property type="protein sequence ID" value="PZC71929.1"/>
    <property type="molecule type" value="Genomic_DNA"/>
</dbReference>
<comment type="catalytic activity">
    <reaction evidence="5">
        <text>an adenosine in mRNA + S-adenosyl-L-methionine = an N(6)-methyladenosine in mRNA + S-adenosyl-L-homocysteine + H(+)</text>
        <dbReference type="Rhea" id="RHEA:55584"/>
        <dbReference type="Rhea" id="RHEA-COMP:12414"/>
        <dbReference type="Rhea" id="RHEA-COMP:12417"/>
        <dbReference type="ChEBI" id="CHEBI:15378"/>
        <dbReference type="ChEBI" id="CHEBI:57856"/>
        <dbReference type="ChEBI" id="CHEBI:59789"/>
        <dbReference type="ChEBI" id="CHEBI:74411"/>
        <dbReference type="ChEBI" id="CHEBI:74449"/>
        <dbReference type="EC" id="2.1.1.348"/>
    </reaction>
</comment>
<evidence type="ECO:0000256" key="5">
    <source>
        <dbReference type="ARBA" id="ARBA00048957"/>
    </source>
</evidence>
<accession>A0A2W1B7T4</accession>
<dbReference type="InterPro" id="IPR029063">
    <property type="entry name" value="SAM-dependent_MTases_sf"/>
</dbReference>
<keyword evidence="8" id="KW-1185">Reference proteome</keyword>
<evidence type="ECO:0000256" key="4">
    <source>
        <dbReference type="ARBA" id="ARBA00022691"/>
    </source>
</evidence>
<dbReference type="GO" id="GO:0005634">
    <property type="term" value="C:nucleus"/>
    <property type="evidence" value="ECO:0007669"/>
    <property type="project" value="TreeGrafter"/>
</dbReference>
<evidence type="ECO:0000256" key="2">
    <source>
        <dbReference type="ARBA" id="ARBA00022603"/>
    </source>
</evidence>
<dbReference type="InterPro" id="IPR007757">
    <property type="entry name" value="MT-A70-like"/>
</dbReference>
<gene>
    <name evidence="7" type="primary">HaOG212242</name>
    <name evidence="7" type="ORF">B5X24_HaOG212242</name>
</gene>
<organism evidence="7 8">
    <name type="scientific">Helicoverpa armigera</name>
    <name type="common">Cotton bollworm</name>
    <name type="synonym">Heliothis armigera</name>
    <dbReference type="NCBI Taxonomy" id="29058"/>
    <lineage>
        <taxon>Eukaryota</taxon>
        <taxon>Metazoa</taxon>
        <taxon>Ecdysozoa</taxon>
        <taxon>Arthropoda</taxon>
        <taxon>Hexapoda</taxon>
        <taxon>Insecta</taxon>
        <taxon>Pterygota</taxon>
        <taxon>Neoptera</taxon>
        <taxon>Endopterygota</taxon>
        <taxon>Lepidoptera</taxon>
        <taxon>Glossata</taxon>
        <taxon>Ditrysia</taxon>
        <taxon>Noctuoidea</taxon>
        <taxon>Noctuidae</taxon>
        <taxon>Heliothinae</taxon>
        <taxon>Helicoverpa</taxon>
    </lineage>
</organism>
<dbReference type="PROSITE" id="PS51143">
    <property type="entry name" value="MT_A70"/>
    <property type="match status" value="1"/>
</dbReference>
<sequence>MELGRECLKLWGYERVDELIWVKTNQLQRIIRTGRTGHWLNHGKEHCLVGMKGSPENLNRGLDCDVIVAEVRATSHKPDEIYGIIVFQNHRLKTTSIVKLKITLGNQVDGVRLVDPDLIGAFKKRYPDGNCMAPPPPDPGLA</sequence>
<evidence type="ECO:0000313" key="7">
    <source>
        <dbReference type="EMBL" id="PZC71929.1"/>
    </source>
</evidence>
<dbReference type="GO" id="GO:0032259">
    <property type="term" value="P:methylation"/>
    <property type="evidence" value="ECO:0007669"/>
    <property type="project" value="UniProtKB-KW"/>
</dbReference>
<dbReference type="Proteomes" id="UP000249218">
    <property type="component" value="Unassembled WGS sequence"/>
</dbReference>
<dbReference type="Pfam" id="PF05063">
    <property type="entry name" value="MT-A70"/>
    <property type="match status" value="1"/>
</dbReference>
<dbReference type="PANTHER" id="PTHR12829:SF7">
    <property type="entry name" value="N6-ADENOSINE-METHYLTRANSFERASE CATALYTIC SUBUNIT"/>
    <property type="match status" value="1"/>
</dbReference>
<dbReference type="OrthoDB" id="10262526at2759"/>
<evidence type="ECO:0000313" key="8">
    <source>
        <dbReference type="Proteomes" id="UP000249218"/>
    </source>
</evidence>
<dbReference type="GO" id="GO:0036396">
    <property type="term" value="C:RNA N6-methyladenosine methyltransferase complex"/>
    <property type="evidence" value="ECO:0007669"/>
    <property type="project" value="TreeGrafter"/>
</dbReference>
<evidence type="ECO:0000256" key="3">
    <source>
        <dbReference type="ARBA" id="ARBA00022679"/>
    </source>
</evidence>
<name>A0A2W1B7T4_HELAM</name>
<keyword evidence="3" id="KW-0808">Transferase</keyword>